<dbReference type="AlphaFoldDB" id="A0A074V639"/>
<dbReference type="InterPro" id="IPR036748">
    <property type="entry name" value="MTH938-like_sf"/>
</dbReference>
<evidence type="ECO:0000313" key="1">
    <source>
        <dbReference type="EMBL" id="KEQ00671.1"/>
    </source>
</evidence>
<accession>A0A074V639</accession>
<evidence type="ECO:0000313" key="2">
    <source>
        <dbReference type="Proteomes" id="UP000027644"/>
    </source>
</evidence>
<organism evidence="1 2">
    <name type="scientific">Snodgrassella alvi SCGC AB-598-J21</name>
    <dbReference type="NCBI Taxonomy" id="1385367"/>
    <lineage>
        <taxon>Bacteria</taxon>
        <taxon>Pseudomonadati</taxon>
        <taxon>Pseudomonadota</taxon>
        <taxon>Betaproteobacteria</taxon>
        <taxon>Neisseriales</taxon>
        <taxon>Neisseriaceae</taxon>
        <taxon>Snodgrassella</taxon>
    </lineage>
</organism>
<evidence type="ECO:0008006" key="3">
    <source>
        <dbReference type="Google" id="ProtNLM"/>
    </source>
</evidence>
<sequence length="125" mass="14096">MQIEEIRDKQGLWIEELDTGKITVNGRQYTQPVCITADEVLTLDKQAASELTIDDFIQALQFKPEVILIGTGNHHVFIHPRLTSQLVAKGIGIESMSTAAACRTFMVLRSEGRSVWAWLWPLTEE</sequence>
<dbReference type="InterPro" id="IPR007523">
    <property type="entry name" value="NDUFAF3/AAMDC"/>
</dbReference>
<comment type="caution">
    <text evidence="1">The sequence shown here is derived from an EMBL/GenBank/DDBJ whole genome shotgun (WGS) entry which is preliminary data.</text>
</comment>
<dbReference type="SUPFAM" id="SSF64076">
    <property type="entry name" value="MTH938-like"/>
    <property type="match status" value="1"/>
</dbReference>
<dbReference type="Pfam" id="PF04430">
    <property type="entry name" value="DUF498"/>
    <property type="match status" value="1"/>
</dbReference>
<dbReference type="PANTHER" id="PTHR21192:SF2">
    <property type="entry name" value="NADH DEHYDROGENASE [UBIQUINONE] 1 ALPHA SUBCOMPLEX ASSEMBLY FACTOR 3"/>
    <property type="match status" value="1"/>
</dbReference>
<dbReference type="EMBL" id="AVQL01000447">
    <property type="protein sequence ID" value="KEQ00671.1"/>
    <property type="molecule type" value="Genomic_DNA"/>
</dbReference>
<protein>
    <recommendedName>
        <fullName evidence="3">Rod shape-determining protein RodA</fullName>
    </recommendedName>
</protein>
<reference evidence="1 2" key="1">
    <citation type="journal article" date="2014" name="PLoS Genet.">
        <title>Hidden diversity in honey bee gut symbionts detected by single-cell genomics.</title>
        <authorList>
            <person name="Engel P."/>
            <person name="Stepanauskas R."/>
            <person name="Moran N."/>
        </authorList>
    </citation>
    <scope>NUCLEOTIDE SEQUENCE [LARGE SCALE GENOMIC DNA]</scope>
    <source>
        <strain evidence="1 2">SCGC AB-598-J21</strain>
    </source>
</reference>
<dbReference type="Proteomes" id="UP000027644">
    <property type="component" value="Unassembled WGS sequence"/>
</dbReference>
<proteinExistence type="predicted"/>
<name>A0A074V639_9NEIS</name>
<gene>
    <name evidence="1" type="ORF">SASC598J21_015750</name>
</gene>
<dbReference type="PANTHER" id="PTHR21192">
    <property type="entry name" value="NUCLEAR PROTEIN E3-3"/>
    <property type="match status" value="1"/>
</dbReference>
<dbReference type="Gene3D" id="3.40.1230.10">
    <property type="entry name" value="MTH938-like"/>
    <property type="match status" value="1"/>
</dbReference>